<sequence>MSKSAILIDDNALFLKLLSSQLASLGVEVTQARDKKELLEHLETNWYDWAFIDAHLEDGECGLQLANVLIEQQVQHERPCTLVGMSGDEICASRYANAGISRHFVKPITLAQLRTLVSPTTE</sequence>
<dbReference type="InterPro" id="IPR050595">
    <property type="entry name" value="Bact_response_regulator"/>
</dbReference>
<gene>
    <name evidence="2" type="ORF">CWC22_021105</name>
</gene>
<dbReference type="PROSITE" id="PS50110">
    <property type="entry name" value="RESPONSE_REGULATORY"/>
    <property type="match status" value="1"/>
</dbReference>
<name>A0A5S3UTW3_9GAMM</name>
<evidence type="ECO:0000313" key="3">
    <source>
        <dbReference type="Proteomes" id="UP000305729"/>
    </source>
</evidence>
<dbReference type="GO" id="GO:0000160">
    <property type="term" value="P:phosphorelay signal transduction system"/>
    <property type="evidence" value="ECO:0007669"/>
    <property type="project" value="InterPro"/>
</dbReference>
<dbReference type="SMART" id="SM00448">
    <property type="entry name" value="REC"/>
    <property type="match status" value="1"/>
</dbReference>
<evidence type="ECO:0000256" key="1">
    <source>
        <dbReference type="ARBA" id="ARBA00022553"/>
    </source>
</evidence>
<dbReference type="RefSeq" id="WP_138539068.1">
    <property type="nucleotide sequence ID" value="NZ_CP045430.1"/>
</dbReference>
<dbReference type="SUPFAM" id="SSF52172">
    <property type="entry name" value="CheY-like"/>
    <property type="match status" value="1"/>
</dbReference>
<dbReference type="PANTHER" id="PTHR44591">
    <property type="entry name" value="STRESS RESPONSE REGULATOR PROTEIN 1"/>
    <property type="match status" value="1"/>
</dbReference>
<evidence type="ECO:0000313" key="2">
    <source>
        <dbReference type="EMBL" id="QPB85512.1"/>
    </source>
</evidence>
<dbReference type="EMBL" id="CP045430">
    <property type="protein sequence ID" value="QPB85512.1"/>
    <property type="molecule type" value="Genomic_DNA"/>
</dbReference>
<reference evidence="2 3" key="1">
    <citation type="submission" date="2019-10" db="EMBL/GenBank/DDBJ databases">
        <title>Pseudoalteromonas rubra S4059.</title>
        <authorList>
            <person name="Paulsen S."/>
            <person name="Wang X."/>
        </authorList>
    </citation>
    <scope>NUCLEOTIDE SEQUENCE [LARGE SCALE GENOMIC DNA]</scope>
    <source>
        <strain evidence="2 3">S4059</strain>
    </source>
</reference>
<dbReference type="PANTHER" id="PTHR44591:SF3">
    <property type="entry name" value="RESPONSE REGULATORY DOMAIN-CONTAINING PROTEIN"/>
    <property type="match status" value="1"/>
</dbReference>
<keyword evidence="1" id="KW-0597">Phosphoprotein</keyword>
<dbReference type="InterPro" id="IPR001789">
    <property type="entry name" value="Sig_transdc_resp-reg_receiver"/>
</dbReference>
<dbReference type="Proteomes" id="UP000305729">
    <property type="component" value="Chromosome 2"/>
</dbReference>
<accession>A0A5S3UTW3</accession>
<dbReference type="Pfam" id="PF00072">
    <property type="entry name" value="Response_reg"/>
    <property type="match status" value="1"/>
</dbReference>
<dbReference type="InterPro" id="IPR011006">
    <property type="entry name" value="CheY-like_superfamily"/>
</dbReference>
<protein>
    <submittedName>
        <fullName evidence="2">Response regulator</fullName>
    </submittedName>
</protein>
<dbReference type="AlphaFoldDB" id="A0A5S3UTW3"/>
<proteinExistence type="predicted"/>
<organism evidence="2 3">
    <name type="scientific">Pseudoalteromonas rubra</name>
    <dbReference type="NCBI Taxonomy" id="43658"/>
    <lineage>
        <taxon>Bacteria</taxon>
        <taxon>Pseudomonadati</taxon>
        <taxon>Pseudomonadota</taxon>
        <taxon>Gammaproteobacteria</taxon>
        <taxon>Alteromonadales</taxon>
        <taxon>Pseudoalteromonadaceae</taxon>
        <taxon>Pseudoalteromonas</taxon>
    </lineage>
</organism>
<dbReference type="Gene3D" id="3.40.50.2300">
    <property type="match status" value="1"/>
</dbReference>